<name>A0A2P2R2M7_RHIMU</name>
<evidence type="ECO:0000313" key="1">
    <source>
        <dbReference type="EMBL" id="MBX73515.1"/>
    </source>
</evidence>
<accession>A0A2P2R2M7</accession>
<proteinExistence type="predicted"/>
<protein>
    <submittedName>
        <fullName evidence="1">Uncharacterized protein MANES_04G001300</fullName>
    </submittedName>
</protein>
<sequence>MGISITNKKSPTHLLVRPLGFPIFLR</sequence>
<reference evidence="1" key="1">
    <citation type="submission" date="2018-02" db="EMBL/GenBank/DDBJ databases">
        <title>Rhizophora mucronata_Transcriptome.</title>
        <authorList>
            <person name="Meera S.P."/>
            <person name="Sreeshan A."/>
            <person name="Augustine A."/>
        </authorList>
    </citation>
    <scope>NUCLEOTIDE SEQUENCE</scope>
    <source>
        <tissue evidence="1">Leaf</tissue>
    </source>
</reference>
<organism evidence="1">
    <name type="scientific">Rhizophora mucronata</name>
    <name type="common">Asiatic mangrove</name>
    <dbReference type="NCBI Taxonomy" id="61149"/>
    <lineage>
        <taxon>Eukaryota</taxon>
        <taxon>Viridiplantae</taxon>
        <taxon>Streptophyta</taxon>
        <taxon>Embryophyta</taxon>
        <taxon>Tracheophyta</taxon>
        <taxon>Spermatophyta</taxon>
        <taxon>Magnoliopsida</taxon>
        <taxon>eudicotyledons</taxon>
        <taxon>Gunneridae</taxon>
        <taxon>Pentapetalae</taxon>
        <taxon>rosids</taxon>
        <taxon>fabids</taxon>
        <taxon>Malpighiales</taxon>
        <taxon>Rhizophoraceae</taxon>
        <taxon>Rhizophora</taxon>
    </lineage>
</organism>
<dbReference type="EMBL" id="GGEC01093031">
    <property type="protein sequence ID" value="MBX73515.1"/>
    <property type="molecule type" value="Transcribed_RNA"/>
</dbReference>
<dbReference type="AlphaFoldDB" id="A0A2P2R2M7"/>